<accession>A0A5J4RYV9</accession>
<evidence type="ECO:0000313" key="1">
    <source>
        <dbReference type="EMBL" id="KAA6339116.1"/>
    </source>
</evidence>
<proteinExistence type="predicted"/>
<reference evidence="1" key="1">
    <citation type="submission" date="2019-03" db="EMBL/GenBank/DDBJ databases">
        <title>Single cell metagenomics reveals metabolic interactions within the superorganism composed of flagellate Streblomastix strix and complex community of Bacteroidetes bacteria on its surface.</title>
        <authorList>
            <person name="Treitli S.C."/>
            <person name="Kolisko M."/>
            <person name="Husnik F."/>
            <person name="Keeling P."/>
            <person name="Hampl V."/>
        </authorList>
    </citation>
    <scope>NUCLEOTIDE SEQUENCE</scope>
    <source>
        <strain evidence="1">STM</strain>
    </source>
</reference>
<comment type="caution">
    <text evidence="1">The sequence shown here is derived from an EMBL/GenBank/DDBJ whole genome shotgun (WGS) entry which is preliminary data.</text>
</comment>
<gene>
    <name evidence="1" type="ORF">EZS27_012932</name>
</gene>
<name>A0A5J4RYV9_9ZZZZ</name>
<dbReference type="AlphaFoldDB" id="A0A5J4RYV9"/>
<dbReference type="EMBL" id="SNRY01000563">
    <property type="protein sequence ID" value="KAA6339116.1"/>
    <property type="molecule type" value="Genomic_DNA"/>
</dbReference>
<organism evidence="1">
    <name type="scientific">termite gut metagenome</name>
    <dbReference type="NCBI Taxonomy" id="433724"/>
    <lineage>
        <taxon>unclassified sequences</taxon>
        <taxon>metagenomes</taxon>
        <taxon>organismal metagenomes</taxon>
    </lineage>
</organism>
<protein>
    <submittedName>
        <fullName evidence="1">Uncharacterized protein</fullName>
    </submittedName>
</protein>
<sequence>MAGAILAVAQNTVALQQGDRKSHPYHIGMFSVNFDKFISIPITIFSLILSFEKIQEEKKGARNSSNNLNNSRLNSYTGLYFKKTKAELKK</sequence>